<proteinExistence type="predicted"/>
<gene>
    <name evidence="2" type="ORF">PAC_11194</name>
</gene>
<evidence type="ECO:0000313" key="2">
    <source>
        <dbReference type="EMBL" id="CZR61298.1"/>
    </source>
</evidence>
<feature type="region of interest" description="Disordered" evidence="1">
    <location>
        <begin position="262"/>
        <end position="327"/>
    </location>
</feature>
<sequence length="692" mass="77579">MLSMNQTLHQEQRDCTSFQKNPTPRVGRIIAPTYKNGDALSAYPAFKQQFTAEFWHQPQHLDHTSMDIAHDPTNRLTLGSFRRHQNGSREWSRPAYQIMLTLFLKEAIDIKNGTGALMRSFPENWTVKDLELLLRLDPDEAAKNVTIMDYERRRGDLISKEVSSFVDFPWGPKIDKGWLSNHIRSLKDGNYTPFTVKEGLDADKTRRDWDIRQHELFLVTAPRGTAKTTIVDYERRYGTAPDEEVQPIQSMPWNIAQTIKIEEKTPSPTITALPKAISPKIKPEPESPSSNITAPSKQKTPKSTTGPTIKSEQSQNATPPGSPQPAQITQIPILTKSELDAFWNAKALSPRTWTKAYLAQNTEMVPPNDKPAEESELETKLLKITAFGEYGFHLMPLTGNGEKQLEADIQQVRDWCNDIALTTDKSVMIETREMAEKRHLYWDSLVPDYYQATIDSGLTVEQKKTFDKVMAIGESLITGVPVTADVFAEDTAEDAVAPNAPTPKQKEEKVQKKGTTVIFKQTYIPAAPHPSPATPPGSPFDHSPLDLTTLNNLYLELDSLAKLTDGDETLAAQISQLQGYIERTIITISPADLEEETAQIVALRLATWGTFKDALAKEMKLQYGYRDLSPVVYKSFLRMGFIVKVLAGGGAIVREADTPPSSPEKKRKSGDDEEESYDSVKRRKGSQWCTAS</sequence>
<accession>A0A1L7X8E8</accession>
<dbReference type="EMBL" id="FJOG01000018">
    <property type="protein sequence ID" value="CZR61298.1"/>
    <property type="molecule type" value="Genomic_DNA"/>
</dbReference>
<feature type="compositionally biased region" description="Polar residues" evidence="1">
    <location>
        <begin position="291"/>
        <end position="327"/>
    </location>
</feature>
<evidence type="ECO:0000256" key="1">
    <source>
        <dbReference type="SAM" id="MobiDB-lite"/>
    </source>
</evidence>
<name>A0A1L7X8E8_9HELO</name>
<dbReference type="AlphaFoldDB" id="A0A1L7X8E8"/>
<reference evidence="2 3" key="1">
    <citation type="submission" date="2016-03" db="EMBL/GenBank/DDBJ databases">
        <authorList>
            <person name="Ploux O."/>
        </authorList>
    </citation>
    <scope>NUCLEOTIDE SEQUENCE [LARGE SCALE GENOMIC DNA]</scope>
    <source>
        <strain evidence="2 3">UAMH 11012</strain>
    </source>
</reference>
<feature type="region of interest" description="Disordered" evidence="1">
    <location>
        <begin position="654"/>
        <end position="692"/>
    </location>
</feature>
<protein>
    <submittedName>
        <fullName evidence="2">Uncharacterized protein</fullName>
    </submittedName>
</protein>
<dbReference type="OrthoDB" id="3562818at2759"/>
<evidence type="ECO:0000313" key="3">
    <source>
        <dbReference type="Proteomes" id="UP000184330"/>
    </source>
</evidence>
<dbReference type="Proteomes" id="UP000184330">
    <property type="component" value="Unassembled WGS sequence"/>
</dbReference>
<organism evidence="2 3">
    <name type="scientific">Phialocephala subalpina</name>
    <dbReference type="NCBI Taxonomy" id="576137"/>
    <lineage>
        <taxon>Eukaryota</taxon>
        <taxon>Fungi</taxon>
        <taxon>Dikarya</taxon>
        <taxon>Ascomycota</taxon>
        <taxon>Pezizomycotina</taxon>
        <taxon>Leotiomycetes</taxon>
        <taxon>Helotiales</taxon>
        <taxon>Mollisiaceae</taxon>
        <taxon>Phialocephala</taxon>
        <taxon>Phialocephala fortinii species complex</taxon>
    </lineage>
</organism>
<keyword evidence="3" id="KW-1185">Reference proteome</keyword>
<feature type="region of interest" description="Disordered" evidence="1">
    <location>
        <begin position="1"/>
        <end position="22"/>
    </location>
</feature>